<dbReference type="PANTHER" id="PTHR47328:SF1">
    <property type="entry name" value="RUTC FAMILY PROTEIN YOAB"/>
    <property type="match status" value="1"/>
</dbReference>
<dbReference type="RefSeq" id="WP_214363526.1">
    <property type="nucleotide sequence ID" value="NZ_JAEKFT010000033.1"/>
</dbReference>
<proteinExistence type="predicted"/>
<dbReference type="Proteomes" id="UP000694660">
    <property type="component" value="Unassembled WGS sequence"/>
</dbReference>
<reference evidence="2" key="1">
    <citation type="journal article" date="2022" name="ISME J.">
        <title>Genetic and phylogenetic analysis of dissimilatory iodate-reducing bacteria identifies potential niches across the world's oceans.</title>
        <authorList>
            <person name="Reyes-Umana V."/>
            <person name="Henning Z."/>
            <person name="Lee K."/>
            <person name="Barnum T.P."/>
            <person name="Coates J.D."/>
        </authorList>
    </citation>
    <scope>NUCLEOTIDE SEQUENCE [LARGE SCALE GENOMIC DNA]</scope>
    <source>
        <strain evidence="2">IR12</strain>
    </source>
</reference>
<dbReference type="CDD" id="cd06150">
    <property type="entry name" value="YjgF_YER057c_UK114_like_2"/>
    <property type="match status" value="1"/>
</dbReference>
<accession>A0A944HAL9</accession>
<dbReference type="InterPro" id="IPR035709">
    <property type="entry name" value="YoaB-like"/>
</dbReference>
<sequence>MSLTRFGTTARYSDIVVHNHTLYTVEVPASIDTNIETQTSEILGSIDRLLAQAGSDKSRILMATIYLTDMDDYAGMNAVWDAWLPAGTAPCRACVQVAALAQTGWRIEIALTAAVD</sequence>
<dbReference type="PANTHER" id="PTHR47328">
    <property type="match status" value="1"/>
</dbReference>
<keyword evidence="2" id="KW-1185">Reference proteome</keyword>
<evidence type="ECO:0000313" key="2">
    <source>
        <dbReference type="Proteomes" id="UP000694660"/>
    </source>
</evidence>
<evidence type="ECO:0000313" key="1">
    <source>
        <dbReference type="EMBL" id="MBT0963595.1"/>
    </source>
</evidence>
<dbReference type="EMBL" id="JAEKFT010000033">
    <property type="protein sequence ID" value="MBT0963595.1"/>
    <property type="molecule type" value="Genomic_DNA"/>
</dbReference>
<dbReference type="Gene3D" id="3.30.1330.40">
    <property type="entry name" value="RutC-like"/>
    <property type="match status" value="1"/>
</dbReference>
<dbReference type="InterPro" id="IPR006175">
    <property type="entry name" value="YjgF/YER057c/UK114"/>
</dbReference>
<dbReference type="InterPro" id="IPR035959">
    <property type="entry name" value="RutC-like_sf"/>
</dbReference>
<dbReference type="Pfam" id="PF01042">
    <property type="entry name" value="Ribonuc_L-PSP"/>
    <property type="match status" value="1"/>
</dbReference>
<dbReference type="AlphaFoldDB" id="A0A944HAL9"/>
<protein>
    <submittedName>
        <fullName evidence="1">RidA family protein</fullName>
    </submittedName>
</protein>
<name>A0A944HAL9_DENI1</name>
<comment type="caution">
    <text evidence="1">The sequence shown here is derived from an EMBL/GenBank/DDBJ whole genome shotgun (WGS) entry which is preliminary data.</text>
</comment>
<organism evidence="1 2">
    <name type="scientific">Denitromonas iodatirespirans</name>
    <dbReference type="NCBI Taxonomy" id="2795389"/>
    <lineage>
        <taxon>Bacteria</taxon>
        <taxon>Pseudomonadati</taxon>
        <taxon>Pseudomonadota</taxon>
        <taxon>Betaproteobacteria</taxon>
        <taxon>Rhodocyclales</taxon>
        <taxon>Zoogloeaceae</taxon>
        <taxon>Denitromonas</taxon>
    </lineage>
</organism>
<gene>
    <name evidence="1" type="ORF">I8J34_20610</name>
</gene>
<dbReference type="SUPFAM" id="SSF55298">
    <property type="entry name" value="YjgF-like"/>
    <property type="match status" value="1"/>
</dbReference>